<evidence type="ECO:0000256" key="4">
    <source>
        <dbReference type="ARBA" id="ARBA00022729"/>
    </source>
</evidence>
<dbReference type="GO" id="GO:0015689">
    <property type="term" value="P:molybdate ion transport"/>
    <property type="evidence" value="ECO:0007669"/>
    <property type="project" value="InterPro"/>
</dbReference>
<dbReference type="Gene3D" id="3.40.190.10">
    <property type="entry name" value="Periplasmic binding protein-like II"/>
    <property type="match status" value="2"/>
</dbReference>
<dbReference type="SUPFAM" id="SSF53850">
    <property type="entry name" value="Periplasmic binding protein-like II"/>
    <property type="match status" value="1"/>
</dbReference>
<dbReference type="AlphaFoldDB" id="A0A518C947"/>
<dbReference type="Pfam" id="PF13531">
    <property type="entry name" value="SBP_bac_11"/>
    <property type="match status" value="1"/>
</dbReference>
<evidence type="ECO:0000256" key="6">
    <source>
        <dbReference type="PIRSR" id="PIRSR004846-1"/>
    </source>
</evidence>
<dbReference type="RefSeq" id="WP_144973308.1">
    <property type="nucleotide sequence ID" value="NZ_CP036289.1"/>
</dbReference>
<dbReference type="NCBIfam" id="TIGR01256">
    <property type="entry name" value="modA"/>
    <property type="match status" value="1"/>
</dbReference>
<organism evidence="7 8">
    <name type="scientific">Bremerella volcania</name>
    <dbReference type="NCBI Taxonomy" id="2527984"/>
    <lineage>
        <taxon>Bacteria</taxon>
        <taxon>Pseudomonadati</taxon>
        <taxon>Planctomycetota</taxon>
        <taxon>Planctomycetia</taxon>
        <taxon>Pirellulales</taxon>
        <taxon>Pirellulaceae</taxon>
        <taxon>Bremerella</taxon>
    </lineage>
</organism>
<evidence type="ECO:0000256" key="5">
    <source>
        <dbReference type="ARBA" id="ARBA00062515"/>
    </source>
</evidence>
<keyword evidence="2 6" id="KW-0500">Molybdenum</keyword>
<feature type="binding site" evidence="6">
    <location>
        <position position="73"/>
    </location>
    <ligand>
        <name>molybdate</name>
        <dbReference type="ChEBI" id="CHEBI:36264"/>
    </ligand>
</feature>
<reference evidence="8" key="1">
    <citation type="submission" date="2019-02" db="EMBL/GenBank/DDBJ databases">
        <title>Deep-cultivation of Planctomycetes and their phenomic and genomic characterization uncovers novel biology.</title>
        <authorList>
            <person name="Wiegand S."/>
            <person name="Jogler M."/>
            <person name="Boedeker C."/>
            <person name="Pinto D."/>
            <person name="Vollmers J."/>
            <person name="Rivas-Marin E."/>
            <person name="Kohn T."/>
            <person name="Peeters S.H."/>
            <person name="Heuer A."/>
            <person name="Rast P."/>
            <person name="Oberbeckmann S."/>
            <person name="Bunk B."/>
            <person name="Jeske O."/>
            <person name="Meyerdierks A."/>
            <person name="Storesund J.E."/>
            <person name="Kallscheuer N."/>
            <person name="Luecker S."/>
            <person name="Lage O.M."/>
            <person name="Pohl T."/>
            <person name="Merkel B.J."/>
            <person name="Hornburger P."/>
            <person name="Mueller R.-W."/>
            <person name="Bruemmer F."/>
            <person name="Labrenz M."/>
            <person name="Spormann A.M."/>
            <person name="Op den Camp H."/>
            <person name="Overmann J."/>
            <person name="Amann R."/>
            <person name="Jetten M.S.M."/>
            <person name="Mascher T."/>
            <person name="Medema M.H."/>
            <person name="Devos D.P."/>
            <person name="Kaster A.-K."/>
            <person name="Ovreas L."/>
            <person name="Rohde M."/>
            <person name="Galperin M.Y."/>
            <person name="Jogler C."/>
        </authorList>
    </citation>
    <scope>NUCLEOTIDE SEQUENCE [LARGE SCALE GENOMIC DNA]</scope>
    <source>
        <strain evidence="8">Pan97</strain>
    </source>
</reference>
<dbReference type="EMBL" id="CP036289">
    <property type="protein sequence ID" value="QDU75714.1"/>
    <property type="molecule type" value="Genomic_DNA"/>
</dbReference>
<evidence type="ECO:0000313" key="7">
    <source>
        <dbReference type="EMBL" id="QDU75714.1"/>
    </source>
</evidence>
<evidence type="ECO:0000256" key="3">
    <source>
        <dbReference type="ARBA" id="ARBA00022723"/>
    </source>
</evidence>
<keyword evidence="3 6" id="KW-0479">Metal-binding</keyword>
<dbReference type="InterPro" id="IPR050682">
    <property type="entry name" value="ModA/WtpA"/>
</dbReference>
<evidence type="ECO:0000313" key="8">
    <source>
        <dbReference type="Proteomes" id="UP000318626"/>
    </source>
</evidence>
<feature type="binding site" evidence="6">
    <location>
        <position position="181"/>
    </location>
    <ligand>
        <name>molybdate</name>
        <dbReference type="ChEBI" id="CHEBI:36264"/>
    </ligand>
</feature>
<dbReference type="KEGG" id="bvo:Pan97_27490"/>
<dbReference type="OrthoDB" id="9785015at2"/>
<name>A0A518C947_9BACT</name>
<feature type="binding site" evidence="6">
    <location>
        <position position="199"/>
    </location>
    <ligand>
        <name>molybdate</name>
        <dbReference type="ChEBI" id="CHEBI:36264"/>
    </ligand>
</feature>
<keyword evidence="8" id="KW-1185">Reference proteome</keyword>
<accession>A0A518C947</accession>
<dbReference type="PIRSF" id="PIRSF004846">
    <property type="entry name" value="ModA"/>
    <property type="match status" value="1"/>
</dbReference>
<gene>
    <name evidence="7" type="primary">modA</name>
    <name evidence="7" type="ORF">Pan97_27490</name>
</gene>
<dbReference type="Proteomes" id="UP000318626">
    <property type="component" value="Chromosome"/>
</dbReference>
<dbReference type="PANTHER" id="PTHR30632">
    <property type="entry name" value="MOLYBDATE-BINDING PERIPLASMIC PROTEIN"/>
    <property type="match status" value="1"/>
</dbReference>
<feature type="binding site" evidence="6">
    <location>
        <position position="44"/>
    </location>
    <ligand>
        <name>molybdate</name>
        <dbReference type="ChEBI" id="CHEBI:36264"/>
    </ligand>
</feature>
<dbReference type="FunFam" id="3.40.190.10:FF:000035">
    <property type="entry name" value="Molybdate ABC transporter substrate-binding protein"/>
    <property type="match status" value="1"/>
</dbReference>
<proteinExistence type="inferred from homology"/>
<feature type="binding site" evidence="6">
    <location>
        <position position="152"/>
    </location>
    <ligand>
        <name>molybdate</name>
        <dbReference type="ChEBI" id="CHEBI:36264"/>
    </ligand>
</feature>
<sequence>MIVFESKHVLHWSIWVLTLAALLPGCLSKSRSEAPTVVILGAASTKDLLEEIAAAAQKTLDSPTKIEISTGPSHALAQQILSGAPADIYVSANRRWAQAIVDADLASESIHWLANSIVVIVPADSPLQIDRLEDLTSDQVKRVAIAGENVPAGIYSKQALTYYQLWQPLSDSGKIIRGHDVRSTLAYAERGEVDAAIVYATDARLTDSVRVIARFAPASHSPIVYPLVRMRSGSDASEQIYQFFQGSEAQEIAQRYGFQALAFDPEKE</sequence>
<dbReference type="GO" id="GO:1901359">
    <property type="term" value="F:tungstate binding"/>
    <property type="evidence" value="ECO:0007669"/>
    <property type="project" value="UniProtKB-ARBA"/>
</dbReference>
<dbReference type="GO" id="GO:0030973">
    <property type="term" value="F:molybdate ion binding"/>
    <property type="evidence" value="ECO:0007669"/>
    <property type="project" value="UniProtKB-ARBA"/>
</dbReference>
<protein>
    <submittedName>
        <fullName evidence="7">Molybdate-binding periplasmic protein</fullName>
    </submittedName>
</protein>
<comment type="subunit">
    <text evidence="5">The complex is composed of two ATP-binding proteins (ModC), two transmembrane proteins (ModB) and a solute-binding protein (ModA).</text>
</comment>
<dbReference type="InterPro" id="IPR005950">
    <property type="entry name" value="ModA"/>
</dbReference>
<evidence type="ECO:0000256" key="1">
    <source>
        <dbReference type="ARBA" id="ARBA00009175"/>
    </source>
</evidence>
<dbReference type="PANTHER" id="PTHR30632:SF0">
    <property type="entry name" value="SULFATE-BINDING PROTEIN"/>
    <property type="match status" value="1"/>
</dbReference>
<evidence type="ECO:0000256" key="2">
    <source>
        <dbReference type="ARBA" id="ARBA00022505"/>
    </source>
</evidence>
<dbReference type="GO" id="GO:0046872">
    <property type="term" value="F:metal ion binding"/>
    <property type="evidence" value="ECO:0007669"/>
    <property type="project" value="UniProtKB-KW"/>
</dbReference>
<keyword evidence="4" id="KW-0732">Signal</keyword>
<comment type="similarity">
    <text evidence="1">Belongs to the bacterial solute-binding protein ModA family.</text>
</comment>